<dbReference type="InterPro" id="IPR008792">
    <property type="entry name" value="PQQD"/>
</dbReference>
<dbReference type="Pfam" id="PF05402">
    <property type="entry name" value="PqqD"/>
    <property type="match status" value="1"/>
</dbReference>
<evidence type="ECO:0008006" key="2">
    <source>
        <dbReference type="Google" id="ProtNLM"/>
    </source>
</evidence>
<comment type="caution">
    <text evidence="1">The sequence shown here is derived from an EMBL/GenBank/DDBJ whole genome shotgun (WGS) entry which is preliminary data.</text>
</comment>
<proteinExistence type="predicted"/>
<dbReference type="Gene3D" id="1.10.10.1150">
    <property type="entry name" value="Coenzyme PQQ synthesis protein D (PqqD)"/>
    <property type="match status" value="1"/>
</dbReference>
<organism evidence="1">
    <name type="scientific">Thermofilum pendens</name>
    <dbReference type="NCBI Taxonomy" id="2269"/>
    <lineage>
        <taxon>Archaea</taxon>
        <taxon>Thermoproteota</taxon>
        <taxon>Thermoprotei</taxon>
        <taxon>Thermofilales</taxon>
        <taxon>Thermofilaceae</taxon>
        <taxon>Thermofilum</taxon>
    </lineage>
</organism>
<dbReference type="InterPro" id="IPR041881">
    <property type="entry name" value="PqqD_sf"/>
</dbReference>
<reference evidence="1" key="1">
    <citation type="journal article" date="2020" name="mSystems">
        <title>Genome- and Community-Level Interaction Insights into Carbon Utilization and Element Cycling Functions of Hydrothermarchaeota in Hydrothermal Sediment.</title>
        <authorList>
            <person name="Zhou Z."/>
            <person name="Liu Y."/>
            <person name="Xu W."/>
            <person name="Pan J."/>
            <person name="Luo Z.H."/>
            <person name="Li M."/>
        </authorList>
    </citation>
    <scope>NUCLEOTIDE SEQUENCE [LARGE SCALE GENOMIC DNA]</scope>
    <source>
        <strain evidence="1">SpSt-1125</strain>
    </source>
</reference>
<accession>A0A7J3X9M6</accession>
<gene>
    <name evidence="1" type="ORF">ENM88_08645</name>
</gene>
<name>A0A7J3X9M6_THEPE</name>
<dbReference type="AlphaFoldDB" id="A0A7J3X9M6"/>
<dbReference type="EMBL" id="DRZM01000235">
    <property type="protein sequence ID" value="HHP05791.1"/>
    <property type="molecule type" value="Genomic_DNA"/>
</dbReference>
<sequence length="87" mass="9864">MKVLVRNPRVILSYLPYAAFPRVYTHKGKILQLDSLSYRVWELSDGTLGTSEPIEALHKEHGLPAPTLKRVVERLLRLGLLLEAEDA</sequence>
<evidence type="ECO:0000313" key="1">
    <source>
        <dbReference type="EMBL" id="HHP05791.1"/>
    </source>
</evidence>
<protein>
    <recommendedName>
        <fullName evidence="2">PqqD family protein</fullName>
    </recommendedName>
</protein>